<name>A0A558DHS0_9PSEU</name>
<proteinExistence type="predicted"/>
<keyword evidence="1" id="KW-0285">Flavoprotein</keyword>
<dbReference type="InterPro" id="IPR029039">
    <property type="entry name" value="Flavoprotein-like_sf"/>
</dbReference>
<sequence length="250" mass="27757">MHRPLGHPECLRQFGDRRAAAALQDEQQSHQSFRPHLPDPAADGNLPDGLFLSPGVSVNDENNRDFLFLLGSARTGGNTEHLARRAAEKLPPGADQRWLRLRDLPLPAFEDIRHGSDGVYPQPTGHAKTLLDATLETTDLVIASPLYWYSVSASVKLYLDYWAGWMRVPGLDFRSRMAGKTLWAITALSEEDPAKASPLVDTLRSTADYLGMHWGGALLGYANRPGDIWRDGKALSKADSFFTSDYFRPN</sequence>
<dbReference type="Proteomes" id="UP000320011">
    <property type="component" value="Unassembled WGS sequence"/>
</dbReference>
<dbReference type="InterPro" id="IPR005025">
    <property type="entry name" value="FMN_Rdtase-like_dom"/>
</dbReference>
<dbReference type="PANTHER" id="PTHR43278:SF4">
    <property type="entry name" value="NAD(P)H-DEPENDENT FMN-CONTAINING OXIDOREDUCTASE YWQN-RELATED"/>
    <property type="match status" value="1"/>
</dbReference>
<organism evidence="5 6">
    <name type="scientific">Amycolatopsis rhizosphaerae</name>
    <dbReference type="NCBI Taxonomy" id="2053003"/>
    <lineage>
        <taxon>Bacteria</taxon>
        <taxon>Bacillati</taxon>
        <taxon>Actinomycetota</taxon>
        <taxon>Actinomycetes</taxon>
        <taxon>Pseudonocardiales</taxon>
        <taxon>Pseudonocardiaceae</taxon>
        <taxon>Amycolatopsis</taxon>
    </lineage>
</organism>
<dbReference type="OrthoDB" id="9805976at2"/>
<reference evidence="5 6" key="2">
    <citation type="submission" date="2019-08" db="EMBL/GenBank/DDBJ databases">
        <title>Amycolatopsis acidicola sp. nov., isolated from peat swamp forest soil.</title>
        <authorList>
            <person name="Srisuk N."/>
        </authorList>
    </citation>
    <scope>NUCLEOTIDE SEQUENCE [LARGE SCALE GENOMIC DNA]</scope>
    <source>
        <strain evidence="5 6">TBRC 6029</strain>
    </source>
</reference>
<accession>A0A558DHS0</accession>
<reference evidence="5 6" key="1">
    <citation type="submission" date="2019-07" db="EMBL/GenBank/DDBJ databases">
        <authorList>
            <person name="Duangmal K."/>
            <person name="Teo W.F.A."/>
        </authorList>
    </citation>
    <scope>NUCLEOTIDE SEQUENCE [LARGE SCALE GENOMIC DNA]</scope>
    <source>
        <strain evidence="5 6">TBRC 6029</strain>
    </source>
</reference>
<evidence type="ECO:0000256" key="2">
    <source>
        <dbReference type="ARBA" id="ARBA00022643"/>
    </source>
</evidence>
<dbReference type="SUPFAM" id="SSF52218">
    <property type="entry name" value="Flavoproteins"/>
    <property type="match status" value="1"/>
</dbReference>
<evidence type="ECO:0000259" key="4">
    <source>
        <dbReference type="Pfam" id="PF03358"/>
    </source>
</evidence>
<feature type="domain" description="NADPH-dependent FMN reductase-like" evidence="4">
    <location>
        <begin position="67"/>
        <end position="189"/>
    </location>
</feature>
<protein>
    <submittedName>
        <fullName evidence="5">NAD(P)H-dependent oxidoreductase</fullName>
    </submittedName>
</protein>
<keyword evidence="6" id="KW-1185">Reference proteome</keyword>
<dbReference type="Gene3D" id="3.40.50.360">
    <property type="match status" value="1"/>
</dbReference>
<dbReference type="EMBL" id="VJWX01000021">
    <property type="protein sequence ID" value="TVT60572.1"/>
    <property type="molecule type" value="Genomic_DNA"/>
</dbReference>
<dbReference type="AlphaFoldDB" id="A0A558DHS0"/>
<dbReference type="InterPro" id="IPR051796">
    <property type="entry name" value="ISF_SsuE-like"/>
</dbReference>
<dbReference type="GO" id="GO:0016491">
    <property type="term" value="F:oxidoreductase activity"/>
    <property type="evidence" value="ECO:0007669"/>
    <property type="project" value="InterPro"/>
</dbReference>
<gene>
    <name evidence="5" type="ORF">FNH05_04165</name>
</gene>
<evidence type="ECO:0000313" key="6">
    <source>
        <dbReference type="Proteomes" id="UP000320011"/>
    </source>
</evidence>
<evidence type="ECO:0000256" key="3">
    <source>
        <dbReference type="SAM" id="MobiDB-lite"/>
    </source>
</evidence>
<comment type="caution">
    <text evidence="5">The sequence shown here is derived from an EMBL/GenBank/DDBJ whole genome shotgun (WGS) entry which is preliminary data.</text>
</comment>
<evidence type="ECO:0000313" key="5">
    <source>
        <dbReference type="EMBL" id="TVT60572.1"/>
    </source>
</evidence>
<evidence type="ECO:0000256" key="1">
    <source>
        <dbReference type="ARBA" id="ARBA00022630"/>
    </source>
</evidence>
<dbReference type="PANTHER" id="PTHR43278">
    <property type="entry name" value="NAD(P)H-DEPENDENT FMN-CONTAINING OXIDOREDUCTASE YWQN-RELATED"/>
    <property type="match status" value="1"/>
</dbReference>
<feature type="region of interest" description="Disordered" evidence="3">
    <location>
        <begin position="23"/>
        <end position="48"/>
    </location>
</feature>
<keyword evidence="2" id="KW-0288">FMN</keyword>
<dbReference type="Pfam" id="PF03358">
    <property type="entry name" value="FMN_red"/>
    <property type="match status" value="1"/>
</dbReference>